<feature type="region of interest" description="Disordered" evidence="1">
    <location>
        <begin position="1"/>
        <end position="33"/>
    </location>
</feature>
<name>A0A0L8HD22_OCTBM</name>
<evidence type="ECO:0000313" key="2">
    <source>
        <dbReference type="EMBL" id="KOF87191.1"/>
    </source>
</evidence>
<feature type="region of interest" description="Disordered" evidence="1">
    <location>
        <begin position="88"/>
        <end position="143"/>
    </location>
</feature>
<organism evidence="2">
    <name type="scientific">Octopus bimaculoides</name>
    <name type="common">California two-spotted octopus</name>
    <dbReference type="NCBI Taxonomy" id="37653"/>
    <lineage>
        <taxon>Eukaryota</taxon>
        <taxon>Metazoa</taxon>
        <taxon>Spiralia</taxon>
        <taxon>Lophotrochozoa</taxon>
        <taxon>Mollusca</taxon>
        <taxon>Cephalopoda</taxon>
        <taxon>Coleoidea</taxon>
        <taxon>Octopodiformes</taxon>
        <taxon>Octopoda</taxon>
        <taxon>Incirrata</taxon>
        <taxon>Octopodidae</taxon>
        <taxon>Octopus</taxon>
    </lineage>
</organism>
<dbReference type="AlphaFoldDB" id="A0A0L8HD22"/>
<evidence type="ECO:0000256" key="1">
    <source>
        <dbReference type="SAM" id="MobiDB-lite"/>
    </source>
</evidence>
<feature type="compositionally biased region" description="Basic and acidic residues" evidence="1">
    <location>
        <begin position="1"/>
        <end position="19"/>
    </location>
</feature>
<reference evidence="2" key="1">
    <citation type="submission" date="2015-07" db="EMBL/GenBank/DDBJ databases">
        <title>MeaNS - Measles Nucleotide Surveillance Program.</title>
        <authorList>
            <person name="Tran T."/>
            <person name="Druce J."/>
        </authorList>
    </citation>
    <scope>NUCLEOTIDE SEQUENCE</scope>
    <source>
        <strain evidence="2">UCB-OBI-ISO-001</strain>
        <tissue evidence="2">Gonad</tissue>
    </source>
</reference>
<accession>A0A0L8HD22</accession>
<proteinExistence type="predicted"/>
<dbReference type="EMBL" id="KQ418476">
    <property type="protein sequence ID" value="KOF87191.1"/>
    <property type="molecule type" value="Genomic_DNA"/>
</dbReference>
<sequence length="143" mass="17257">MVIRREKNSKIGKRDEPKGSRRSRERKIYNNKNIKMEKERKWGSIDRENKHLERKCREMEIMREAKRRARQNAHRRCLLYYRHQCDHEKPAGDESVGGGGGGGTREKKNSKRKKKSTIEKKQMEKKKKKAEKYDRQEEVEKRC</sequence>
<gene>
    <name evidence="2" type="ORF">OCBIM_22017285mg</name>
</gene>
<protein>
    <submittedName>
        <fullName evidence="2">Uncharacterized protein</fullName>
    </submittedName>
</protein>
<feature type="compositionally biased region" description="Basic and acidic residues" evidence="1">
    <location>
        <begin position="131"/>
        <end position="143"/>
    </location>
</feature>